<keyword evidence="2" id="KW-1133">Transmembrane helix</keyword>
<evidence type="ECO:0000256" key="2">
    <source>
        <dbReference type="SAM" id="Phobius"/>
    </source>
</evidence>
<feature type="transmembrane region" description="Helical" evidence="2">
    <location>
        <begin position="31"/>
        <end position="50"/>
    </location>
</feature>
<evidence type="ECO:0000313" key="4">
    <source>
        <dbReference type="Proteomes" id="UP000179734"/>
    </source>
</evidence>
<dbReference type="EMBL" id="MLQM01000198">
    <property type="protein sequence ID" value="OHU94243.1"/>
    <property type="molecule type" value="Genomic_DNA"/>
</dbReference>
<evidence type="ECO:0000256" key="1">
    <source>
        <dbReference type="SAM" id="MobiDB-lite"/>
    </source>
</evidence>
<gene>
    <name evidence="3" type="ORF">BKN37_23665</name>
</gene>
<protein>
    <recommendedName>
        <fullName evidence="5">UsfY protein</fullName>
    </recommendedName>
</protein>
<evidence type="ECO:0000313" key="3">
    <source>
        <dbReference type="EMBL" id="OHU94243.1"/>
    </source>
</evidence>
<feature type="region of interest" description="Disordered" evidence="1">
    <location>
        <begin position="1"/>
        <end position="22"/>
    </location>
</feature>
<accession>A0A1S1MZ80</accession>
<keyword evidence="4" id="KW-1185">Reference proteome</keyword>
<dbReference type="AlphaFoldDB" id="A0A1S1MZ80"/>
<comment type="caution">
    <text evidence="3">The sequence shown here is derived from an EMBL/GenBank/DDBJ whole genome shotgun (WGS) entry which is preliminary data.</text>
</comment>
<feature type="compositionally biased region" description="Basic and acidic residues" evidence="1">
    <location>
        <begin position="8"/>
        <end position="22"/>
    </location>
</feature>
<name>A0A1S1MZ80_9MYCO</name>
<feature type="transmembrane region" description="Helical" evidence="2">
    <location>
        <begin position="56"/>
        <end position="75"/>
    </location>
</feature>
<keyword evidence="2" id="KW-0472">Membrane</keyword>
<keyword evidence="2" id="KW-0812">Transmembrane</keyword>
<organism evidence="3 4">
    <name type="scientific">Mycobacterium talmoniae</name>
    <dbReference type="NCBI Taxonomy" id="1858794"/>
    <lineage>
        <taxon>Bacteria</taxon>
        <taxon>Bacillati</taxon>
        <taxon>Actinomycetota</taxon>
        <taxon>Actinomycetes</taxon>
        <taxon>Mycobacteriales</taxon>
        <taxon>Mycobacteriaceae</taxon>
        <taxon>Mycobacterium</taxon>
    </lineage>
</organism>
<proteinExistence type="predicted"/>
<dbReference type="RefSeq" id="WP_071029373.1">
    <property type="nucleotide sequence ID" value="NZ_MLQM01000198.1"/>
</dbReference>
<evidence type="ECO:0008006" key="5">
    <source>
        <dbReference type="Google" id="ProtNLM"/>
    </source>
</evidence>
<dbReference type="Proteomes" id="UP000179734">
    <property type="component" value="Unassembled WGS sequence"/>
</dbReference>
<sequence>MGDTANDPVDHYRTTRPRAGEAMKDTVRMPGLILIGVGIAAVMVCLGTFAAGQAGWGVAAAIVALLAIGAGLAWIGAERRRVRAAEAPPPGGGEPGR</sequence>
<reference evidence="3 4" key="1">
    <citation type="submission" date="2016-10" db="EMBL/GenBank/DDBJ databases">
        <title>Genome sequence of Mycobacterium talmonii.</title>
        <authorList>
            <person name="Greninger A.L."/>
            <person name="Elliott B."/>
            <person name="Vasireddy S."/>
            <person name="Vasireddy R."/>
        </authorList>
    </citation>
    <scope>NUCLEOTIDE SEQUENCE [LARGE SCALE GENOMIC DNA]</scope>
    <source>
        <strain evidence="4">NE-TNMC-100812</strain>
    </source>
</reference>